<keyword evidence="2" id="KW-0732">Signal</keyword>
<name>A0A2T6ZCY8_TUBBO</name>
<protein>
    <submittedName>
        <fullName evidence="3">Uncharacterized protein</fullName>
    </submittedName>
</protein>
<evidence type="ECO:0000313" key="4">
    <source>
        <dbReference type="Proteomes" id="UP000244722"/>
    </source>
</evidence>
<gene>
    <name evidence="3" type="ORF">B9Z19DRAFT_1135322</name>
</gene>
<feature type="chain" id="PRO_5015686336" evidence="2">
    <location>
        <begin position="21"/>
        <end position="100"/>
    </location>
</feature>
<comment type="caution">
    <text evidence="3">The sequence shown here is derived from an EMBL/GenBank/DDBJ whole genome shotgun (WGS) entry which is preliminary data.</text>
</comment>
<dbReference type="Proteomes" id="UP000244722">
    <property type="component" value="Unassembled WGS sequence"/>
</dbReference>
<accession>A0A2T6ZCY8</accession>
<evidence type="ECO:0000313" key="3">
    <source>
        <dbReference type="EMBL" id="PUU73358.1"/>
    </source>
</evidence>
<keyword evidence="4" id="KW-1185">Reference proteome</keyword>
<feature type="signal peptide" evidence="2">
    <location>
        <begin position="1"/>
        <end position="20"/>
    </location>
</feature>
<organism evidence="3 4">
    <name type="scientific">Tuber borchii</name>
    <name type="common">White truffle</name>
    <dbReference type="NCBI Taxonomy" id="42251"/>
    <lineage>
        <taxon>Eukaryota</taxon>
        <taxon>Fungi</taxon>
        <taxon>Dikarya</taxon>
        <taxon>Ascomycota</taxon>
        <taxon>Pezizomycotina</taxon>
        <taxon>Pezizomycetes</taxon>
        <taxon>Pezizales</taxon>
        <taxon>Tuberaceae</taxon>
        <taxon>Tuber</taxon>
    </lineage>
</organism>
<proteinExistence type="predicted"/>
<sequence>MTLRQIMFCMVLVAAATGYAFPIQQPEETQLAPAVWPEDEDLVFTYFKRQAQPKPPPQLDPASAKTKDGEVWQPLRVNEKPKTADPLQRVRQSDVDEYIN</sequence>
<dbReference type="EMBL" id="NESQ01000385">
    <property type="protein sequence ID" value="PUU73358.1"/>
    <property type="molecule type" value="Genomic_DNA"/>
</dbReference>
<dbReference type="AlphaFoldDB" id="A0A2T6ZCY8"/>
<reference evidence="3 4" key="1">
    <citation type="submission" date="2017-04" db="EMBL/GenBank/DDBJ databases">
        <title>Draft genome sequence of Tuber borchii Vittad., a whitish edible truffle.</title>
        <authorList>
            <consortium name="DOE Joint Genome Institute"/>
            <person name="Murat C."/>
            <person name="Kuo A."/>
            <person name="Barry K.W."/>
            <person name="Clum A."/>
            <person name="Dockter R.B."/>
            <person name="Fauchery L."/>
            <person name="Iotti M."/>
            <person name="Kohler A."/>
            <person name="Labutti K."/>
            <person name="Lindquist E.A."/>
            <person name="Lipzen A."/>
            <person name="Ohm R.A."/>
            <person name="Wang M."/>
            <person name="Grigoriev I.V."/>
            <person name="Zambonelli A."/>
            <person name="Martin F.M."/>
        </authorList>
    </citation>
    <scope>NUCLEOTIDE SEQUENCE [LARGE SCALE GENOMIC DNA]</scope>
    <source>
        <strain evidence="3 4">Tbo3840</strain>
    </source>
</reference>
<evidence type="ECO:0000256" key="2">
    <source>
        <dbReference type="SAM" id="SignalP"/>
    </source>
</evidence>
<evidence type="ECO:0000256" key="1">
    <source>
        <dbReference type="SAM" id="MobiDB-lite"/>
    </source>
</evidence>
<dbReference type="OrthoDB" id="10347261at2759"/>
<feature type="region of interest" description="Disordered" evidence="1">
    <location>
        <begin position="50"/>
        <end position="100"/>
    </location>
</feature>